<dbReference type="PROSITE" id="PS50118">
    <property type="entry name" value="HMG_BOX_2"/>
    <property type="match status" value="1"/>
</dbReference>
<dbReference type="GO" id="GO:0000981">
    <property type="term" value="F:DNA-binding transcription factor activity, RNA polymerase II-specific"/>
    <property type="evidence" value="ECO:0007669"/>
    <property type="project" value="TreeGrafter"/>
</dbReference>
<dbReference type="GO" id="GO:0005634">
    <property type="term" value="C:nucleus"/>
    <property type="evidence" value="ECO:0007669"/>
    <property type="project" value="UniProtKB-UniRule"/>
</dbReference>
<keyword evidence="1 3" id="KW-0238">DNA-binding</keyword>
<dbReference type="EMBL" id="JAPZBO010000004">
    <property type="protein sequence ID" value="KAJ5318279.1"/>
    <property type="molecule type" value="Genomic_DNA"/>
</dbReference>
<dbReference type="Proteomes" id="UP001147746">
    <property type="component" value="Unassembled WGS sequence"/>
</dbReference>
<proteinExistence type="predicted"/>
<gene>
    <name evidence="5" type="ORF">N7476_004699</name>
</gene>
<dbReference type="SMART" id="SM00398">
    <property type="entry name" value="HMG"/>
    <property type="match status" value="1"/>
</dbReference>
<dbReference type="PANTHER" id="PTHR45789">
    <property type="entry name" value="FI18025P1"/>
    <property type="match status" value="1"/>
</dbReference>
<dbReference type="AlphaFoldDB" id="A0A9W9U4S3"/>
<feature type="DNA-binding region" description="HMG box" evidence="3">
    <location>
        <begin position="96"/>
        <end position="169"/>
    </location>
</feature>
<keyword evidence="2 3" id="KW-0539">Nucleus</keyword>
<organism evidence="5 6">
    <name type="scientific">Penicillium atrosanguineum</name>
    <dbReference type="NCBI Taxonomy" id="1132637"/>
    <lineage>
        <taxon>Eukaryota</taxon>
        <taxon>Fungi</taxon>
        <taxon>Dikarya</taxon>
        <taxon>Ascomycota</taxon>
        <taxon>Pezizomycotina</taxon>
        <taxon>Eurotiomycetes</taxon>
        <taxon>Eurotiomycetidae</taxon>
        <taxon>Eurotiales</taxon>
        <taxon>Aspergillaceae</taxon>
        <taxon>Penicillium</taxon>
    </lineage>
</organism>
<reference evidence="5" key="1">
    <citation type="submission" date="2022-12" db="EMBL/GenBank/DDBJ databases">
        <authorList>
            <person name="Petersen C."/>
        </authorList>
    </citation>
    <scope>NUCLEOTIDE SEQUENCE</scope>
    <source>
        <strain evidence="5">IBT 21472</strain>
    </source>
</reference>
<dbReference type="Pfam" id="PF00505">
    <property type="entry name" value="HMG_box"/>
    <property type="match status" value="1"/>
</dbReference>
<evidence type="ECO:0000313" key="5">
    <source>
        <dbReference type="EMBL" id="KAJ5318279.1"/>
    </source>
</evidence>
<evidence type="ECO:0000259" key="4">
    <source>
        <dbReference type="PROSITE" id="PS50118"/>
    </source>
</evidence>
<dbReference type="Gene3D" id="1.10.30.10">
    <property type="entry name" value="High mobility group box domain"/>
    <property type="match status" value="1"/>
</dbReference>
<keyword evidence="6" id="KW-1185">Reference proteome</keyword>
<evidence type="ECO:0000256" key="3">
    <source>
        <dbReference type="PROSITE-ProRule" id="PRU00267"/>
    </source>
</evidence>
<dbReference type="InterPro" id="IPR051356">
    <property type="entry name" value="SOX/SOX-like_TF"/>
</dbReference>
<sequence>MTKAPSVPQDDTVYRQKPLPCQKSYISENAGQSIRKTRGAAFRNGHCAQNIHVGQVYGPLSETTAYMTNIPIKDMDQWAHRLRDQRLQEEKRRGRVGRPMNAFMFYKCAFHKRTQEILAQKAILGASQQNVSRVAGASWGMETSHIRQKYRKLARIDRDNHMMAFPDYKFKPKRCPLAHERTKCSPIISMTSKNSADMGEIQDNRIDGCSWAAFPAAEFEDSTQDHAEICSDSSSSFLVDSFYPTITAIGGSISPDPMIVQNPMLNHHLTYDMDGVSSLYETMTPENSKQYALDSTTGFPQSPDVGNIHPQLNRSSSSDLTTFDGFESHALMERSNSTDLLGGDRLQQSNSITEGCPNTGVPSHTLHSFDPELCLPWNTGYQEYYSELQDALSGPEPTTISDDKRRILKAQWVSQIPETVAPGDTLLHF</sequence>
<name>A0A9W9U4S3_9EURO</name>
<dbReference type="InterPro" id="IPR036910">
    <property type="entry name" value="HMG_box_dom_sf"/>
</dbReference>
<dbReference type="InterPro" id="IPR009071">
    <property type="entry name" value="HMG_box_dom"/>
</dbReference>
<protein>
    <recommendedName>
        <fullName evidence="4">HMG box domain-containing protein</fullName>
    </recommendedName>
</protein>
<dbReference type="CDD" id="cd01389">
    <property type="entry name" value="HMG-box_ROX1-like"/>
    <property type="match status" value="1"/>
</dbReference>
<dbReference type="PANTHER" id="PTHR45789:SF2">
    <property type="entry name" value="FI18025P1"/>
    <property type="match status" value="1"/>
</dbReference>
<evidence type="ECO:0000256" key="1">
    <source>
        <dbReference type="ARBA" id="ARBA00023125"/>
    </source>
</evidence>
<comment type="caution">
    <text evidence="5">The sequence shown here is derived from an EMBL/GenBank/DDBJ whole genome shotgun (WGS) entry which is preliminary data.</text>
</comment>
<feature type="domain" description="HMG box" evidence="4">
    <location>
        <begin position="96"/>
        <end position="169"/>
    </location>
</feature>
<evidence type="ECO:0000256" key="2">
    <source>
        <dbReference type="ARBA" id="ARBA00023242"/>
    </source>
</evidence>
<dbReference type="GO" id="GO:0000978">
    <property type="term" value="F:RNA polymerase II cis-regulatory region sequence-specific DNA binding"/>
    <property type="evidence" value="ECO:0007669"/>
    <property type="project" value="TreeGrafter"/>
</dbReference>
<reference evidence="5" key="2">
    <citation type="journal article" date="2023" name="IMA Fungus">
        <title>Comparative genomic study of the Penicillium genus elucidates a diverse pangenome and 15 lateral gene transfer events.</title>
        <authorList>
            <person name="Petersen C."/>
            <person name="Sorensen T."/>
            <person name="Nielsen M.R."/>
            <person name="Sondergaard T.E."/>
            <person name="Sorensen J.L."/>
            <person name="Fitzpatrick D.A."/>
            <person name="Frisvad J.C."/>
            <person name="Nielsen K.L."/>
        </authorList>
    </citation>
    <scope>NUCLEOTIDE SEQUENCE</scope>
    <source>
        <strain evidence="5">IBT 21472</strain>
    </source>
</reference>
<evidence type="ECO:0000313" key="6">
    <source>
        <dbReference type="Proteomes" id="UP001147746"/>
    </source>
</evidence>
<dbReference type="SUPFAM" id="SSF47095">
    <property type="entry name" value="HMG-box"/>
    <property type="match status" value="1"/>
</dbReference>
<accession>A0A9W9U4S3</accession>